<protein>
    <submittedName>
        <fullName evidence="2">HD domain-containing protein</fullName>
    </submittedName>
</protein>
<evidence type="ECO:0000259" key="1">
    <source>
        <dbReference type="SMART" id="SM00471"/>
    </source>
</evidence>
<reference evidence="2 3" key="1">
    <citation type="submission" date="2020-10" db="EMBL/GenBank/DDBJ databases">
        <title>Ca. Dormibacterota MAGs.</title>
        <authorList>
            <person name="Montgomery K."/>
        </authorList>
    </citation>
    <scope>NUCLEOTIDE SEQUENCE [LARGE SCALE GENOMIC DNA]</scope>
    <source>
        <strain evidence="2">SC8811_S16_3</strain>
    </source>
</reference>
<feature type="domain" description="HD/PDEase" evidence="1">
    <location>
        <begin position="63"/>
        <end position="220"/>
    </location>
</feature>
<dbReference type="InterPro" id="IPR003607">
    <property type="entry name" value="HD/PDEase_dom"/>
</dbReference>
<dbReference type="CDD" id="cd00077">
    <property type="entry name" value="HDc"/>
    <property type="match status" value="1"/>
</dbReference>
<dbReference type="Proteomes" id="UP000620075">
    <property type="component" value="Unassembled WGS sequence"/>
</dbReference>
<dbReference type="EMBL" id="JAEKNQ010000054">
    <property type="protein sequence ID" value="MBJ7604179.1"/>
    <property type="molecule type" value="Genomic_DNA"/>
</dbReference>
<dbReference type="GO" id="GO:0008832">
    <property type="term" value="F:dGTPase activity"/>
    <property type="evidence" value="ECO:0007669"/>
    <property type="project" value="TreeGrafter"/>
</dbReference>
<dbReference type="Gene3D" id="1.10.3210.10">
    <property type="entry name" value="Hypothetical protein af1432"/>
    <property type="match status" value="1"/>
</dbReference>
<dbReference type="InterPro" id="IPR050135">
    <property type="entry name" value="dGTPase-like"/>
</dbReference>
<accession>A0A934KCY8</accession>
<dbReference type="RefSeq" id="WP_338181375.1">
    <property type="nucleotide sequence ID" value="NZ_JAEKNQ010000054.1"/>
</dbReference>
<dbReference type="AlphaFoldDB" id="A0A934KCY8"/>
<organism evidence="2 3">
    <name type="scientific">Candidatus Dormiibacter inghamiae</name>
    <dbReference type="NCBI Taxonomy" id="3127013"/>
    <lineage>
        <taxon>Bacteria</taxon>
        <taxon>Bacillati</taxon>
        <taxon>Candidatus Dormiibacterota</taxon>
        <taxon>Candidatus Dormibacteria</taxon>
        <taxon>Candidatus Dormibacterales</taxon>
        <taxon>Candidatus Dormibacteraceae</taxon>
        <taxon>Candidatus Dormiibacter</taxon>
    </lineage>
</organism>
<proteinExistence type="predicted"/>
<name>A0A934KCY8_9BACT</name>
<comment type="caution">
    <text evidence="2">The sequence shown here is derived from an EMBL/GenBank/DDBJ whole genome shotgun (WGS) entry which is preliminary data.</text>
</comment>
<dbReference type="PANTHER" id="PTHR11373:SF4">
    <property type="entry name" value="DEOXYNUCLEOSIDE TRIPHOSPHATE TRIPHOSPHOHYDROLASE SAMHD1"/>
    <property type="match status" value="1"/>
</dbReference>
<gene>
    <name evidence="2" type="ORF">JF888_13455</name>
</gene>
<sequence length="458" mass="52083">MPGALEEYSRVNLSSDPIYRYVQVTKPGAVPGTSEQELIDHPWLQRLRRIHQLQSAWWVFPTAEHSRFQHSLGAMHLAGEWARHLYPSLAEQHPDTPSAAVVSETLRLAGLLHDVGHGPFGHFFDETYLSRWNLDHEGIGRYLITGDLAPLIDQVRASPEADFAPGERIDPRWIAELISAGELPDFEPPQWVSALKPVMVGSFSADNMDYVPRDAYVCGVPSGAVDVTRIIHYSFISPHGLTLHNHAAEALFMFLTSRLYLYHQVYFHRTVRRIDLQLRDIFAPTMEELLGGNPLDDLAGYQRINEWALLSEVERWNHGARSLRRRELGRAWADIVARKLSWQLVYSSYLEAREMPQAALELGRSEFAEGIRDRLPTALRQLEFEVDVAAQASRAFSPIPEGQGIIFYDALQGTFEESRVLDLFRRLPVRMAIFRIFAKDPSARAELSRAAEEVLARE</sequence>
<evidence type="ECO:0000313" key="2">
    <source>
        <dbReference type="EMBL" id="MBJ7604179.1"/>
    </source>
</evidence>
<dbReference type="PANTHER" id="PTHR11373">
    <property type="entry name" value="DEOXYNUCLEOSIDE TRIPHOSPHATE TRIPHOSPHOHYDROLASE"/>
    <property type="match status" value="1"/>
</dbReference>
<dbReference type="SUPFAM" id="SSF109604">
    <property type="entry name" value="HD-domain/PDEase-like"/>
    <property type="match status" value="1"/>
</dbReference>
<dbReference type="SMART" id="SM00471">
    <property type="entry name" value="HDc"/>
    <property type="match status" value="1"/>
</dbReference>
<dbReference type="GO" id="GO:0006203">
    <property type="term" value="P:dGTP catabolic process"/>
    <property type="evidence" value="ECO:0007669"/>
    <property type="project" value="TreeGrafter"/>
</dbReference>
<evidence type="ECO:0000313" key="3">
    <source>
        <dbReference type="Proteomes" id="UP000620075"/>
    </source>
</evidence>
<dbReference type="Pfam" id="PF01966">
    <property type="entry name" value="HD"/>
    <property type="match status" value="1"/>
</dbReference>
<dbReference type="InterPro" id="IPR006674">
    <property type="entry name" value="HD_domain"/>
</dbReference>